<dbReference type="EMBL" id="LLXH01000175">
    <property type="protein sequence ID" value="PKC71268.1"/>
    <property type="molecule type" value="Genomic_DNA"/>
</dbReference>
<dbReference type="VEuPathDB" id="FungiDB:RhiirA1_413363"/>
<proteinExistence type="predicted"/>
<name>A0A2I1ER49_9GLOM</name>
<dbReference type="AlphaFoldDB" id="A0A2I1ER49"/>
<accession>A0A2I1ER49</accession>
<reference evidence="1 2" key="1">
    <citation type="submission" date="2017-10" db="EMBL/GenBank/DDBJ databases">
        <title>Extensive intraspecific genome diversity in a model arbuscular mycorrhizal fungus.</title>
        <authorList>
            <person name="Chen E.C.H."/>
            <person name="Morin E."/>
            <person name="Baudet D."/>
            <person name="Noel J."/>
            <person name="Ndikumana S."/>
            <person name="Charron P."/>
            <person name="St-Onge C."/>
            <person name="Giorgi J."/>
            <person name="Grigoriev I.V."/>
            <person name="Roux C."/>
            <person name="Martin F.M."/>
            <person name="Corradi N."/>
        </authorList>
    </citation>
    <scope>NUCLEOTIDE SEQUENCE [LARGE SCALE GENOMIC DNA]</scope>
    <source>
        <strain evidence="1 2">A1</strain>
    </source>
</reference>
<reference evidence="1 2" key="2">
    <citation type="submission" date="2017-10" db="EMBL/GenBank/DDBJ databases">
        <title>Genome analyses suggest a sexual origin of heterokaryosis in a supposedly ancient asexual fungus.</title>
        <authorList>
            <person name="Corradi N."/>
            <person name="Sedzielewska K."/>
            <person name="Noel J."/>
            <person name="Charron P."/>
            <person name="Farinelli L."/>
            <person name="Marton T."/>
            <person name="Kruger M."/>
            <person name="Pelin A."/>
            <person name="Brachmann A."/>
            <person name="Corradi N."/>
        </authorList>
    </citation>
    <scope>NUCLEOTIDE SEQUENCE [LARGE SCALE GENOMIC DNA]</scope>
    <source>
        <strain evidence="1 2">A1</strain>
    </source>
</reference>
<protein>
    <submittedName>
        <fullName evidence="1">Uncharacterized protein</fullName>
    </submittedName>
</protein>
<evidence type="ECO:0000313" key="2">
    <source>
        <dbReference type="Proteomes" id="UP000232688"/>
    </source>
</evidence>
<comment type="caution">
    <text evidence="1">The sequence shown here is derived from an EMBL/GenBank/DDBJ whole genome shotgun (WGS) entry which is preliminary data.</text>
</comment>
<organism evidence="1 2">
    <name type="scientific">Rhizophagus irregularis</name>
    <dbReference type="NCBI Taxonomy" id="588596"/>
    <lineage>
        <taxon>Eukaryota</taxon>
        <taxon>Fungi</taxon>
        <taxon>Fungi incertae sedis</taxon>
        <taxon>Mucoromycota</taxon>
        <taxon>Glomeromycotina</taxon>
        <taxon>Glomeromycetes</taxon>
        <taxon>Glomerales</taxon>
        <taxon>Glomeraceae</taxon>
        <taxon>Rhizophagus</taxon>
    </lineage>
</organism>
<dbReference type="Proteomes" id="UP000232688">
    <property type="component" value="Unassembled WGS sequence"/>
</dbReference>
<sequence>MGSYNFSLLYKSNIHFVRTLIGLPSRPTLGLLTNGVISMIDEEKKKKIFMRFGKKNQFF</sequence>
<gene>
    <name evidence="1" type="ORF">RhiirA1_413363</name>
</gene>
<evidence type="ECO:0000313" key="1">
    <source>
        <dbReference type="EMBL" id="PKC71268.1"/>
    </source>
</evidence>